<evidence type="ECO:0000313" key="3">
    <source>
        <dbReference type="EMBL" id="EQD69816.1"/>
    </source>
</evidence>
<name>T1BA79_9ZZZZ</name>
<dbReference type="GO" id="GO:0016491">
    <property type="term" value="F:oxidoreductase activity"/>
    <property type="evidence" value="ECO:0007669"/>
    <property type="project" value="UniProtKB-KW"/>
</dbReference>
<comment type="similarity">
    <text evidence="1">Belongs to the short-chain dehydrogenases/reductases (SDR) family.</text>
</comment>
<comment type="caution">
    <text evidence="3">The sequence shown here is derived from an EMBL/GenBank/DDBJ whole genome shotgun (WGS) entry which is preliminary data.</text>
</comment>
<dbReference type="InterPro" id="IPR036291">
    <property type="entry name" value="NAD(P)-bd_dom_sf"/>
</dbReference>
<dbReference type="PRINTS" id="PR00081">
    <property type="entry name" value="GDHRDH"/>
</dbReference>
<dbReference type="InterPro" id="IPR002347">
    <property type="entry name" value="SDR_fam"/>
</dbReference>
<proteinExistence type="inferred from homology"/>
<evidence type="ECO:0000256" key="2">
    <source>
        <dbReference type="ARBA" id="ARBA00023002"/>
    </source>
</evidence>
<dbReference type="PANTHER" id="PTHR43669">
    <property type="entry name" value="5-KETO-D-GLUCONATE 5-REDUCTASE"/>
    <property type="match status" value="1"/>
</dbReference>
<reference evidence="3" key="1">
    <citation type="submission" date="2013-08" db="EMBL/GenBank/DDBJ databases">
        <authorList>
            <person name="Mendez C."/>
            <person name="Richter M."/>
            <person name="Ferrer M."/>
            <person name="Sanchez J."/>
        </authorList>
    </citation>
    <scope>NUCLEOTIDE SEQUENCE</scope>
</reference>
<gene>
    <name evidence="3" type="ORF">B1B_05325</name>
</gene>
<dbReference type="SUPFAM" id="SSF51735">
    <property type="entry name" value="NAD(P)-binding Rossmann-fold domains"/>
    <property type="match status" value="1"/>
</dbReference>
<dbReference type="PANTHER" id="PTHR43669:SF14">
    <property type="entry name" value="OXIDOREDUCTASE"/>
    <property type="match status" value="1"/>
</dbReference>
<dbReference type="AlphaFoldDB" id="T1BA79"/>
<reference evidence="3" key="2">
    <citation type="journal article" date="2014" name="ISME J.">
        <title>Microbial stratification in low pH oxic and suboxic macroscopic growths along an acid mine drainage.</title>
        <authorList>
            <person name="Mendez-Garcia C."/>
            <person name="Mesa V."/>
            <person name="Sprenger R.R."/>
            <person name="Richter M."/>
            <person name="Diez M.S."/>
            <person name="Solano J."/>
            <person name="Bargiela R."/>
            <person name="Golyshina O.V."/>
            <person name="Manteca A."/>
            <person name="Ramos J.L."/>
            <person name="Gallego J.R."/>
            <person name="Llorente I."/>
            <person name="Martins Dos Santos V.A."/>
            <person name="Jensen O.N."/>
            <person name="Pelaez A.I."/>
            <person name="Sanchez J."/>
            <person name="Ferrer M."/>
        </authorList>
    </citation>
    <scope>NUCLEOTIDE SEQUENCE</scope>
</reference>
<feature type="non-terminal residue" evidence="3">
    <location>
        <position position="132"/>
    </location>
</feature>
<dbReference type="CDD" id="cd05233">
    <property type="entry name" value="SDR_c"/>
    <property type="match status" value="1"/>
</dbReference>
<keyword evidence="2" id="KW-0560">Oxidoreductase</keyword>
<dbReference type="Pfam" id="PF00106">
    <property type="entry name" value="adh_short"/>
    <property type="match status" value="1"/>
</dbReference>
<dbReference type="Gene3D" id="3.40.50.720">
    <property type="entry name" value="NAD(P)-binding Rossmann-like Domain"/>
    <property type="match status" value="1"/>
</dbReference>
<sequence>MELEGKTAVITGGASGIGLATARRFAASGVNLVLGDVERDALEQARDTLRTDGASVHAVVADVSREADVTALRDAALAHFGAVHIVFNNAGVGGGATIGTPKAVWDWVLGVNLEGVINGINAFVPYFLERDE</sequence>
<accession>T1BA79</accession>
<organism evidence="3">
    <name type="scientific">mine drainage metagenome</name>
    <dbReference type="NCBI Taxonomy" id="410659"/>
    <lineage>
        <taxon>unclassified sequences</taxon>
        <taxon>metagenomes</taxon>
        <taxon>ecological metagenomes</taxon>
    </lineage>
</organism>
<evidence type="ECO:0000256" key="1">
    <source>
        <dbReference type="ARBA" id="ARBA00006484"/>
    </source>
</evidence>
<protein>
    <submittedName>
        <fullName evidence="3">Short-chain dehydrogenase/reductase SDR</fullName>
    </submittedName>
</protein>
<dbReference type="EMBL" id="AUZY01003366">
    <property type="protein sequence ID" value="EQD69816.1"/>
    <property type="molecule type" value="Genomic_DNA"/>
</dbReference>